<dbReference type="GO" id="GO:0016491">
    <property type="term" value="F:oxidoreductase activity"/>
    <property type="evidence" value="ECO:0007669"/>
    <property type="project" value="InterPro"/>
</dbReference>
<keyword evidence="3" id="KW-1185">Reference proteome</keyword>
<dbReference type="SUPFAM" id="SSF52833">
    <property type="entry name" value="Thioredoxin-like"/>
    <property type="match status" value="1"/>
</dbReference>
<organism evidence="2 3">
    <name type="scientific">Flavobacterium cupreum</name>
    <dbReference type="NCBI Taxonomy" id="2133766"/>
    <lineage>
        <taxon>Bacteria</taxon>
        <taxon>Pseudomonadati</taxon>
        <taxon>Bacteroidota</taxon>
        <taxon>Flavobacteriia</taxon>
        <taxon>Flavobacteriales</taxon>
        <taxon>Flavobacteriaceae</taxon>
        <taxon>Flavobacterium</taxon>
    </lineage>
</organism>
<accession>A0A433ZZJ2</accession>
<dbReference type="AlphaFoldDB" id="A0A433ZZJ2"/>
<dbReference type="GO" id="GO:0016209">
    <property type="term" value="F:antioxidant activity"/>
    <property type="evidence" value="ECO:0007669"/>
    <property type="project" value="InterPro"/>
</dbReference>
<dbReference type="Proteomes" id="UP000288102">
    <property type="component" value="Unassembled WGS sequence"/>
</dbReference>
<dbReference type="EMBL" id="QWDM01000208">
    <property type="protein sequence ID" value="RUT67550.1"/>
    <property type="molecule type" value="Genomic_DNA"/>
</dbReference>
<feature type="domain" description="Alkyl hydroperoxide reductase subunit C/ Thiol specific antioxidant" evidence="1">
    <location>
        <begin position="32"/>
        <end position="94"/>
    </location>
</feature>
<evidence type="ECO:0000313" key="2">
    <source>
        <dbReference type="EMBL" id="RUT67550.1"/>
    </source>
</evidence>
<dbReference type="InterPro" id="IPR000866">
    <property type="entry name" value="AhpC/TSA"/>
</dbReference>
<dbReference type="Pfam" id="PF00578">
    <property type="entry name" value="AhpC-TSA"/>
    <property type="match status" value="1"/>
</dbReference>
<comment type="caution">
    <text evidence="2">The sequence shown here is derived from an EMBL/GenBank/DDBJ whole genome shotgun (WGS) entry which is preliminary data.</text>
</comment>
<gene>
    <name evidence="2" type="ORF">D0817_25865</name>
</gene>
<reference evidence="3" key="1">
    <citation type="journal article" date="2019" name="Syst. Appl. Microbiol.">
        <title>Flavobacterium circumlabens sp. nov. and Flavobacterium cupreum sp. nov., two psychrotrophic species isolated from Antarctic environmental samples.</title>
        <authorList>
            <person name="Kralova S."/>
            <person name="Busse H.-J."/>
            <person name="Svec P."/>
            <person name="Maslanova I."/>
            <person name="Stankova E."/>
            <person name="Bartak M."/>
            <person name="Sedlacek I."/>
        </authorList>
    </citation>
    <scope>NUCLEOTIDE SEQUENCE [LARGE SCALE GENOMIC DNA]</scope>
    <source>
        <strain evidence="3">CCM 8825</strain>
    </source>
</reference>
<feature type="non-terminal residue" evidence="2">
    <location>
        <position position="99"/>
    </location>
</feature>
<evidence type="ECO:0000313" key="3">
    <source>
        <dbReference type="Proteomes" id="UP000288102"/>
    </source>
</evidence>
<feature type="non-terminal residue" evidence="2">
    <location>
        <position position="1"/>
    </location>
</feature>
<name>A0A433ZZJ2_9FLAO</name>
<dbReference type="Gene3D" id="3.40.30.10">
    <property type="entry name" value="Glutaredoxin"/>
    <property type="match status" value="1"/>
</dbReference>
<sequence length="99" mass="10514">TYGGWLVLYCYPMTGKPGIPVPDGWAAIPGAAGCTPQSCSFRDSYGDLQSLGVEVFGMSTQTTEDQVEAFQRLQLPYALLADSALSFAKALGLPTFDAN</sequence>
<protein>
    <submittedName>
        <fullName evidence="2">Peroxiredoxin</fullName>
    </submittedName>
</protein>
<dbReference type="InterPro" id="IPR036249">
    <property type="entry name" value="Thioredoxin-like_sf"/>
</dbReference>
<proteinExistence type="predicted"/>
<dbReference type="OrthoDB" id="5296483at2"/>
<evidence type="ECO:0000259" key="1">
    <source>
        <dbReference type="Pfam" id="PF00578"/>
    </source>
</evidence>